<dbReference type="EnsemblMetazoa" id="CapteT200515">
    <property type="protein sequence ID" value="CapteP200515"/>
    <property type="gene ID" value="CapteG200515"/>
</dbReference>
<reference evidence="4" key="1">
    <citation type="submission" date="2012-12" db="EMBL/GenBank/DDBJ databases">
        <authorList>
            <person name="Hellsten U."/>
            <person name="Grimwood J."/>
            <person name="Chapman J.A."/>
            <person name="Shapiro H."/>
            <person name="Aerts A."/>
            <person name="Otillar R.P."/>
            <person name="Terry A.Y."/>
            <person name="Boore J.L."/>
            <person name="Simakov O."/>
            <person name="Marletaz F."/>
            <person name="Cho S.-J."/>
            <person name="Edsinger-Gonzales E."/>
            <person name="Havlak P."/>
            <person name="Kuo D.-H."/>
            <person name="Larsson T."/>
            <person name="Lv J."/>
            <person name="Arendt D."/>
            <person name="Savage R."/>
            <person name="Osoegawa K."/>
            <person name="de Jong P."/>
            <person name="Lindberg D.R."/>
            <person name="Seaver E.C."/>
            <person name="Weisblat D.A."/>
            <person name="Putnam N.H."/>
            <person name="Grigoriev I.V."/>
            <person name="Rokhsar D.S."/>
        </authorList>
    </citation>
    <scope>NUCLEOTIDE SEQUENCE</scope>
    <source>
        <strain evidence="4">I ESC-2004</strain>
    </source>
</reference>
<proteinExistence type="predicted"/>
<evidence type="ECO:0000313" key="3">
    <source>
        <dbReference type="EnsemblMetazoa" id="CapteP200515"/>
    </source>
</evidence>
<dbReference type="Proteomes" id="UP000014760">
    <property type="component" value="Unassembled WGS sequence"/>
</dbReference>
<organism evidence="2">
    <name type="scientific">Capitella teleta</name>
    <name type="common">Polychaete worm</name>
    <dbReference type="NCBI Taxonomy" id="283909"/>
    <lineage>
        <taxon>Eukaryota</taxon>
        <taxon>Metazoa</taxon>
        <taxon>Spiralia</taxon>
        <taxon>Lophotrochozoa</taxon>
        <taxon>Annelida</taxon>
        <taxon>Polychaeta</taxon>
        <taxon>Sedentaria</taxon>
        <taxon>Scolecida</taxon>
        <taxon>Capitellidae</taxon>
        <taxon>Capitella</taxon>
    </lineage>
</organism>
<gene>
    <name evidence="2" type="ORF">CAPTEDRAFT_200515</name>
</gene>
<feature type="compositionally biased region" description="Polar residues" evidence="1">
    <location>
        <begin position="77"/>
        <end position="92"/>
    </location>
</feature>
<accession>R7U1T9</accession>
<keyword evidence="4" id="KW-1185">Reference proteome</keyword>
<name>R7U1T9_CAPTE</name>
<evidence type="ECO:0000313" key="2">
    <source>
        <dbReference type="EMBL" id="ELT99949.1"/>
    </source>
</evidence>
<evidence type="ECO:0000256" key="1">
    <source>
        <dbReference type="SAM" id="MobiDB-lite"/>
    </source>
</evidence>
<dbReference type="HOGENOM" id="CLU_925142_0_0_1"/>
<reference evidence="2 4" key="2">
    <citation type="journal article" date="2013" name="Nature">
        <title>Insights into bilaterian evolution from three spiralian genomes.</title>
        <authorList>
            <person name="Simakov O."/>
            <person name="Marletaz F."/>
            <person name="Cho S.J."/>
            <person name="Edsinger-Gonzales E."/>
            <person name="Havlak P."/>
            <person name="Hellsten U."/>
            <person name="Kuo D.H."/>
            <person name="Larsson T."/>
            <person name="Lv J."/>
            <person name="Arendt D."/>
            <person name="Savage R."/>
            <person name="Osoegawa K."/>
            <person name="de Jong P."/>
            <person name="Grimwood J."/>
            <person name="Chapman J.A."/>
            <person name="Shapiro H."/>
            <person name="Aerts A."/>
            <person name="Otillar R.P."/>
            <person name="Terry A.Y."/>
            <person name="Boore J.L."/>
            <person name="Grigoriev I.V."/>
            <person name="Lindberg D.R."/>
            <person name="Seaver E.C."/>
            <person name="Weisblat D.A."/>
            <person name="Putnam N.H."/>
            <person name="Rokhsar D.S."/>
        </authorList>
    </citation>
    <scope>NUCLEOTIDE SEQUENCE</scope>
    <source>
        <strain evidence="2 4">I ESC-2004</strain>
    </source>
</reference>
<reference evidence="3" key="3">
    <citation type="submission" date="2015-06" db="UniProtKB">
        <authorList>
            <consortium name="EnsemblMetazoa"/>
        </authorList>
    </citation>
    <scope>IDENTIFICATION</scope>
</reference>
<feature type="region of interest" description="Disordered" evidence="1">
    <location>
        <begin position="67"/>
        <end position="115"/>
    </location>
</feature>
<protein>
    <submittedName>
        <fullName evidence="2 3">Uncharacterized protein</fullName>
    </submittedName>
</protein>
<dbReference type="EMBL" id="AMQN01009843">
    <property type="status" value="NOT_ANNOTATED_CDS"/>
    <property type="molecule type" value="Genomic_DNA"/>
</dbReference>
<sequence length="301" mass="34483">MATKETGKNQKVFFLLQPLSWQHWRQKRLARKTCQSESTVNGGLIGTVSGARGSGISINTLWQRTTQDKASIRQRSKMSSAWRHSSNHMTQEPPTPTPERSTHGKNIQASDRPRRMDRLRCRATRSASVFCDTNQAPVEKGDENATQKSTWHIANGPWHTAKSRCLKKGVEIMCFLFKGPGRGTRSLQGLSRKRARKNTFQFAGSSDTKCQTELFLCENYVRNVEKKTHQVLKKSMKIKVREETPSFHDKRIYKKVFPWEDGASETFQFMTIKSCRERKKILAFLGGEKTVRRYKGGVTPR</sequence>
<evidence type="ECO:0000313" key="4">
    <source>
        <dbReference type="Proteomes" id="UP000014760"/>
    </source>
</evidence>
<dbReference type="AlphaFoldDB" id="R7U1T9"/>
<dbReference type="EMBL" id="KB306344">
    <property type="protein sequence ID" value="ELT99949.1"/>
    <property type="molecule type" value="Genomic_DNA"/>
</dbReference>